<keyword evidence="1" id="KW-0472">Membrane</keyword>
<comment type="caution">
    <text evidence="2">The sequence shown here is derived from an EMBL/GenBank/DDBJ whole genome shotgun (WGS) entry which is preliminary data.</text>
</comment>
<evidence type="ECO:0000256" key="1">
    <source>
        <dbReference type="SAM" id="Phobius"/>
    </source>
</evidence>
<organism evidence="2 3">
    <name type="scientific">Cupriavidus plantarum</name>
    <dbReference type="NCBI Taxonomy" id="942865"/>
    <lineage>
        <taxon>Bacteria</taxon>
        <taxon>Pseudomonadati</taxon>
        <taxon>Pseudomonadota</taxon>
        <taxon>Betaproteobacteria</taxon>
        <taxon>Burkholderiales</taxon>
        <taxon>Burkholderiaceae</taxon>
        <taxon>Cupriavidus</taxon>
    </lineage>
</organism>
<evidence type="ECO:0000313" key="3">
    <source>
        <dbReference type="Proteomes" id="UP000245754"/>
    </source>
</evidence>
<feature type="transmembrane region" description="Helical" evidence="1">
    <location>
        <begin position="189"/>
        <end position="210"/>
    </location>
</feature>
<protein>
    <submittedName>
        <fullName evidence="2">Uncharacterized protein</fullName>
    </submittedName>
</protein>
<keyword evidence="1" id="KW-0812">Transmembrane</keyword>
<dbReference type="EMBL" id="QGGT01000004">
    <property type="protein sequence ID" value="PWK33479.1"/>
    <property type="molecule type" value="Genomic_DNA"/>
</dbReference>
<evidence type="ECO:0000313" key="2">
    <source>
        <dbReference type="EMBL" id="PWK33479.1"/>
    </source>
</evidence>
<name>A0A316EMX8_9BURK</name>
<dbReference type="Proteomes" id="UP000245754">
    <property type="component" value="Unassembled WGS sequence"/>
</dbReference>
<keyword evidence="1" id="KW-1133">Transmembrane helix</keyword>
<reference evidence="2 3" key="1">
    <citation type="submission" date="2018-05" db="EMBL/GenBank/DDBJ databases">
        <title>Genomic Encyclopedia of Type Strains, Phase IV (KMG-V): Genome sequencing to study the core and pangenomes of soil and plant-associated prokaryotes.</title>
        <authorList>
            <person name="Whitman W."/>
        </authorList>
    </citation>
    <scope>NUCLEOTIDE SEQUENCE [LARGE SCALE GENOMIC DNA]</scope>
    <source>
        <strain evidence="2 3">SLV-132</strain>
    </source>
</reference>
<accession>A0A316EMX8</accession>
<dbReference type="RefSeq" id="WP_109584588.1">
    <property type="nucleotide sequence ID" value="NZ_QGGT01000004.1"/>
</dbReference>
<proteinExistence type="predicted"/>
<sequence>MQDYLGAITILFFMFFLVAAATEAILEAFRGTLERAGFTFLKSSVSLDDAINMATQYLPDGSQTLGKVAALQELVEKAPKQVALKLDELQAVRQALRAIPAGAQIDNELMTRVNVVAMHIRDAFDADERRRIYILRTLSASVAIGLCWGAQIDALQAMLQAYPSLFRGLLRAYDVAGSGSNVIATPKNVWWHLAGLALTGMAAASGSSYWHDALDKVRNLKTVAEKVQKAI</sequence>
<dbReference type="AlphaFoldDB" id="A0A316EMX8"/>
<keyword evidence="3" id="KW-1185">Reference proteome</keyword>
<gene>
    <name evidence="2" type="ORF">C7419_104154</name>
</gene>
<feature type="transmembrane region" description="Helical" evidence="1">
    <location>
        <begin position="133"/>
        <end position="152"/>
    </location>
</feature>
<feature type="transmembrane region" description="Helical" evidence="1">
    <location>
        <begin position="6"/>
        <end position="26"/>
    </location>
</feature>